<feature type="domain" description="Fe2OG dioxygenase" evidence="8">
    <location>
        <begin position="207"/>
        <end position="309"/>
    </location>
</feature>
<evidence type="ECO:0000256" key="1">
    <source>
        <dbReference type="ARBA" id="ARBA00001962"/>
    </source>
</evidence>
<feature type="compositionally biased region" description="Polar residues" evidence="7">
    <location>
        <begin position="1"/>
        <end position="11"/>
    </location>
</feature>
<reference evidence="9" key="1">
    <citation type="submission" date="2022-08" db="EMBL/GenBank/DDBJ databases">
        <authorList>
            <person name="Gutierrez-Valencia J."/>
        </authorList>
    </citation>
    <scope>NUCLEOTIDE SEQUENCE</scope>
</reference>
<dbReference type="InterPro" id="IPR044861">
    <property type="entry name" value="IPNS-like_FE2OG_OXY"/>
</dbReference>
<dbReference type="Gene3D" id="2.60.120.330">
    <property type="entry name" value="B-lactam Antibiotic, Isopenicillin N Synthase, Chain"/>
    <property type="match status" value="1"/>
</dbReference>
<proteinExistence type="inferred from homology"/>
<comment type="cofactor">
    <cofactor evidence="1">
        <name>Fe cation</name>
        <dbReference type="ChEBI" id="CHEBI:24875"/>
    </cofactor>
</comment>
<dbReference type="PROSITE" id="PS51471">
    <property type="entry name" value="FE2OG_OXY"/>
    <property type="match status" value="1"/>
</dbReference>
<evidence type="ECO:0000256" key="2">
    <source>
        <dbReference type="ARBA" id="ARBA00008056"/>
    </source>
</evidence>
<evidence type="ECO:0000256" key="6">
    <source>
        <dbReference type="RuleBase" id="RU003682"/>
    </source>
</evidence>
<keyword evidence="10" id="KW-1185">Reference proteome</keyword>
<evidence type="ECO:0000313" key="10">
    <source>
        <dbReference type="Proteomes" id="UP001154282"/>
    </source>
</evidence>
<organism evidence="9 10">
    <name type="scientific">Linum tenue</name>
    <dbReference type="NCBI Taxonomy" id="586396"/>
    <lineage>
        <taxon>Eukaryota</taxon>
        <taxon>Viridiplantae</taxon>
        <taxon>Streptophyta</taxon>
        <taxon>Embryophyta</taxon>
        <taxon>Tracheophyta</taxon>
        <taxon>Spermatophyta</taxon>
        <taxon>Magnoliopsida</taxon>
        <taxon>eudicotyledons</taxon>
        <taxon>Gunneridae</taxon>
        <taxon>Pentapetalae</taxon>
        <taxon>rosids</taxon>
        <taxon>fabids</taxon>
        <taxon>Malpighiales</taxon>
        <taxon>Linaceae</taxon>
        <taxon>Linum</taxon>
    </lineage>
</organism>
<evidence type="ECO:0000256" key="3">
    <source>
        <dbReference type="ARBA" id="ARBA00022723"/>
    </source>
</evidence>
<dbReference type="SUPFAM" id="SSF51197">
    <property type="entry name" value="Clavaminate synthase-like"/>
    <property type="match status" value="1"/>
</dbReference>
<evidence type="ECO:0000313" key="9">
    <source>
        <dbReference type="EMBL" id="CAI0560062.1"/>
    </source>
</evidence>
<comment type="similarity">
    <text evidence="2 6">Belongs to the iron/ascorbate-dependent oxidoreductase family.</text>
</comment>
<keyword evidence="5 6" id="KW-0408">Iron</keyword>
<comment type="caution">
    <text evidence="9">The sequence shown here is derived from an EMBL/GenBank/DDBJ whole genome shotgun (WGS) entry which is preliminary data.</text>
</comment>
<feature type="region of interest" description="Disordered" evidence="7">
    <location>
        <begin position="1"/>
        <end position="32"/>
    </location>
</feature>
<dbReference type="InterPro" id="IPR026992">
    <property type="entry name" value="DIOX_N"/>
</dbReference>
<dbReference type="GO" id="GO:0051213">
    <property type="term" value="F:dioxygenase activity"/>
    <property type="evidence" value="ECO:0007669"/>
    <property type="project" value="UniProtKB-ARBA"/>
</dbReference>
<dbReference type="PANTHER" id="PTHR10209">
    <property type="entry name" value="OXIDOREDUCTASE, 2OG-FE II OXYGENASE FAMILY PROTEIN"/>
    <property type="match status" value="1"/>
</dbReference>
<protein>
    <recommendedName>
        <fullName evidence="8">Fe2OG dioxygenase domain-containing protein</fullName>
    </recommendedName>
</protein>
<evidence type="ECO:0000256" key="5">
    <source>
        <dbReference type="ARBA" id="ARBA00023004"/>
    </source>
</evidence>
<dbReference type="InterPro" id="IPR027443">
    <property type="entry name" value="IPNS-like_sf"/>
</dbReference>
<dbReference type="EMBL" id="CAMGYJ010000011">
    <property type="protein sequence ID" value="CAI0560062.1"/>
    <property type="molecule type" value="Genomic_DNA"/>
</dbReference>
<name>A0AAV0RU51_9ROSI</name>
<keyword evidence="3 6" id="KW-0479">Metal-binding</keyword>
<evidence type="ECO:0000256" key="4">
    <source>
        <dbReference type="ARBA" id="ARBA00023002"/>
    </source>
</evidence>
<evidence type="ECO:0000256" key="7">
    <source>
        <dbReference type="SAM" id="MobiDB-lite"/>
    </source>
</evidence>
<dbReference type="Proteomes" id="UP001154282">
    <property type="component" value="Unassembled WGS sequence"/>
</dbReference>
<dbReference type="FunFam" id="2.60.120.330:FF:000005">
    <property type="entry name" value="1-aminocyclopropane-1-carboxylate oxidase homolog 1"/>
    <property type="match status" value="1"/>
</dbReference>
<sequence length="360" mass="40439">MATTSNDSASSERLAELKTFDETKAGGRSQKLPRIFHTPPRLLDNRPAVSSEDPDFIFPVIDLEGVLDPNKRTWIVKNIRDASGKWGFFQVVNHGVPAIVMKEMQAGIRKFYEQDVELEKEFFGCDPTKKVVYNSNFDLYNAPAANWRDSTLYHMAPDPPALVEFSACCREIPTEYSKEMKKFGDLLFQLLSEALGLRSDHLREIGCVEGMVMGCHYYPACPQPKLTIGLGKHSDLDFATILLQDHIGGLEVLHWNQWVDVPYSFGGLVINIGDLLQLIWNDVYISVEHRVVAKSVGPRVSIASLFGTGLSPNPKIYGPIKELVSEDNPLIYKETTMQNYGARYFEKGLDGSSTLLQFKL</sequence>
<feature type="compositionally biased region" description="Basic and acidic residues" evidence="7">
    <location>
        <begin position="13"/>
        <end position="25"/>
    </location>
</feature>
<gene>
    <name evidence="9" type="ORF">LITE_LOCUS49519</name>
</gene>
<dbReference type="AlphaFoldDB" id="A0AAV0RU51"/>
<dbReference type="Pfam" id="PF14226">
    <property type="entry name" value="DIOX_N"/>
    <property type="match status" value="1"/>
</dbReference>
<keyword evidence="4 6" id="KW-0560">Oxidoreductase</keyword>
<evidence type="ECO:0000259" key="8">
    <source>
        <dbReference type="PROSITE" id="PS51471"/>
    </source>
</evidence>
<dbReference type="Pfam" id="PF03171">
    <property type="entry name" value="2OG-FeII_Oxy"/>
    <property type="match status" value="1"/>
</dbReference>
<dbReference type="PANTHER" id="PTHR10209:SF791">
    <property type="entry name" value="1-AMINOCYCLOPROPANE-1-CARBOXYLATE OXIDASE HOMOLOG 1"/>
    <property type="match status" value="1"/>
</dbReference>
<dbReference type="InterPro" id="IPR005123">
    <property type="entry name" value="Oxoglu/Fe-dep_dioxygenase_dom"/>
</dbReference>
<accession>A0AAV0RU51</accession>
<dbReference type="GO" id="GO:0046872">
    <property type="term" value="F:metal ion binding"/>
    <property type="evidence" value="ECO:0007669"/>
    <property type="project" value="UniProtKB-KW"/>
</dbReference>